<feature type="domain" description="Protein kinase" evidence="1">
    <location>
        <begin position="324"/>
        <end position="586"/>
    </location>
</feature>
<protein>
    <submittedName>
        <fullName evidence="2">Ribosomal protein S6 kinase alpha-5</fullName>
        <ecNumber evidence="2">2.7.11.1</ecNumber>
    </submittedName>
</protein>
<dbReference type="GO" id="GO:0004674">
    <property type="term" value="F:protein serine/threonine kinase activity"/>
    <property type="evidence" value="ECO:0007669"/>
    <property type="project" value="UniProtKB-EC"/>
</dbReference>
<feature type="domain" description="Protein kinase" evidence="1">
    <location>
        <begin position="54"/>
        <end position="305"/>
    </location>
</feature>
<dbReference type="Gene3D" id="1.10.510.10">
    <property type="entry name" value="Transferase(Phosphotransferase) domain 1"/>
    <property type="match status" value="2"/>
</dbReference>
<dbReference type="SMART" id="SM00220">
    <property type="entry name" value="S_TKc"/>
    <property type="match status" value="2"/>
</dbReference>
<keyword evidence="2" id="KW-0808">Transferase</keyword>
<reference evidence="2 3" key="1">
    <citation type="journal article" date="2024" name="BMC Biol.">
        <title>Comparative genomics of Ascetosporea gives new insight into the evolutionary basis for animal parasitism in Rhizaria.</title>
        <authorList>
            <person name="Hiltunen Thoren M."/>
            <person name="Onut-Brannstrom I."/>
            <person name="Alfjorden A."/>
            <person name="Peckova H."/>
            <person name="Swords F."/>
            <person name="Hooper C."/>
            <person name="Holzer A.S."/>
            <person name="Bass D."/>
            <person name="Burki F."/>
        </authorList>
    </citation>
    <scope>NUCLEOTIDE SEQUENCE [LARGE SCALE GENOMIC DNA]</scope>
    <source>
        <strain evidence="2">20-A016</strain>
    </source>
</reference>
<dbReference type="CDD" id="cd00180">
    <property type="entry name" value="PKc"/>
    <property type="match status" value="2"/>
</dbReference>
<dbReference type="PROSITE" id="PS50011">
    <property type="entry name" value="PROTEIN_KINASE_DOM"/>
    <property type="match status" value="2"/>
</dbReference>
<dbReference type="Proteomes" id="UP001439008">
    <property type="component" value="Unassembled WGS sequence"/>
</dbReference>
<proteinExistence type="predicted"/>
<dbReference type="PANTHER" id="PTHR24347">
    <property type="entry name" value="SERINE/THREONINE-PROTEIN KINASE"/>
    <property type="match status" value="1"/>
</dbReference>
<name>A0ABV2AFU1_9EUKA</name>
<dbReference type="InterPro" id="IPR011009">
    <property type="entry name" value="Kinase-like_dom_sf"/>
</dbReference>
<sequence length="586" mass="66605">MAEEEQSFSENKIVLSWYEPNSNENDLFTFRRKDRSTNCICVKCDECESKIEDYEICSYAGHGGNGAVFRVVDKETREISALKAMRKLDKLMLCIKTEVEVSEKLKGLDCVCNIKHVFESSEYVFVVSEWLACSLEDVNNCNEFSSSQIGNIVVNLVDAMLTVHDKGVILADMKLSNIMLDNEGNLKFIDFGCSTDTDKDVGNRRVGTVGYRAPEMSETGLTKVSDCYSLGVIIVILCGIPQEDIVTKDEHTKKYHSKIEGEKNVISETPFGEDLDLVLLVDNLLEKTPEERIQPKDYSKIHMFHFLDKILKPHCECSEKASSYKLGQVISYETNCLVFEAVKLEEKYAVKGYLKTPENINEVLNEIRICSRLKHPNILKQLHVFEAPQCLYVMTELCEVSLNDMHQGQTVRQLGNMLLLEQDIDEIAASIVIVLMYLAANDVIHTNLCLRNVMFTKSGILKLTGFGRSVDLTGNTRNIKKKVNLEFSAPEVHAGYATVKSPYWNLGIILYELRTPSNTFVEDRDTNLDSNYIKFADGCLEKSTIERKGFILQNKYPKYIKDVIDRIGGVNFLGKLTKEQYFNLYY</sequence>
<evidence type="ECO:0000313" key="3">
    <source>
        <dbReference type="Proteomes" id="UP001439008"/>
    </source>
</evidence>
<dbReference type="SUPFAM" id="SSF56112">
    <property type="entry name" value="Protein kinase-like (PK-like)"/>
    <property type="match status" value="2"/>
</dbReference>
<evidence type="ECO:0000259" key="1">
    <source>
        <dbReference type="PROSITE" id="PS50011"/>
    </source>
</evidence>
<keyword evidence="3" id="KW-1185">Reference proteome</keyword>
<dbReference type="InterPro" id="IPR000719">
    <property type="entry name" value="Prot_kinase_dom"/>
</dbReference>
<evidence type="ECO:0000313" key="2">
    <source>
        <dbReference type="EMBL" id="MES1918543.1"/>
    </source>
</evidence>
<dbReference type="Pfam" id="PF00069">
    <property type="entry name" value="Pkinase"/>
    <property type="match status" value="2"/>
</dbReference>
<accession>A0ABV2AFU1</accession>
<organism evidence="2 3">
    <name type="scientific">Bonamia ostreae</name>
    <dbReference type="NCBI Taxonomy" id="126728"/>
    <lineage>
        <taxon>Eukaryota</taxon>
        <taxon>Sar</taxon>
        <taxon>Rhizaria</taxon>
        <taxon>Endomyxa</taxon>
        <taxon>Ascetosporea</taxon>
        <taxon>Haplosporida</taxon>
        <taxon>Bonamia</taxon>
    </lineage>
</organism>
<keyword evidence="2" id="KW-0418">Kinase</keyword>
<gene>
    <name evidence="2" type="primary">RPS6KA5</name>
    <name evidence="2" type="ORF">MHBO_000498</name>
</gene>
<dbReference type="EMBL" id="JBDODL010000080">
    <property type="protein sequence ID" value="MES1918543.1"/>
    <property type="molecule type" value="Genomic_DNA"/>
</dbReference>
<dbReference type="EC" id="2.7.11.1" evidence="2"/>
<comment type="caution">
    <text evidence="2">The sequence shown here is derived from an EMBL/GenBank/DDBJ whole genome shotgun (WGS) entry which is preliminary data.</text>
</comment>